<protein>
    <submittedName>
        <fullName evidence="3">Tagatose 1,6-diphosphate aldolase</fullName>
    </submittedName>
</protein>
<dbReference type="GO" id="GO:0061595">
    <property type="term" value="F:6-deoxy-6-sulfofructose-1-phosphate aldolase activity"/>
    <property type="evidence" value="ECO:0007669"/>
    <property type="project" value="TreeGrafter"/>
</dbReference>
<dbReference type="Pfam" id="PF01791">
    <property type="entry name" value="DeoC"/>
    <property type="match status" value="1"/>
</dbReference>
<dbReference type="Proteomes" id="UP000248021">
    <property type="component" value="Unassembled WGS sequence"/>
</dbReference>
<keyword evidence="2" id="KW-0456">Lyase</keyword>
<sequence>MKISPGKLWGLRRLADDSGRFKMLAMDQTGPIVNPIKDKRGLDHAPYADVARVKASLARYLAPHASAVLLDPPFGYAAAINDIPARTGLVIGSEWAVWEVTETGRKSRSVPGWDPGVIRRIGGDAVKVNLWFRSDVSADVRAHQIAYLEGVKRACAAHDIAFVLEFLVYPFPGESAEAFADRRVALVLEALADSDVMDPAGVDLYKLEPPVAVHDVPDPDGPQGAAVQATFDRLARGIKRPWVLLSGGASPADFMRLLTYAYRSGANGYLAGRAIWADAFRHFPDMKAMDETLAQSDVMERLNALTDRLATPWDKHACWADGVEMSPHGRDFVAAYGGDPLSTCNIY</sequence>
<evidence type="ECO:0000313" key="3">
    <source>
        <dbReference type="EMBL" id="PXW63564.1"/>
    </source>
</evidence>
<dbReference type="InterPro" id="IPR013785">
    <property type="entry name" value="Aldolase_TIM"/>
</dbReference>
<dbReference type="PANTHER" id="PTHR39340">
    <property type="entry name" value="SULFOFRUCTOSEPHOSPHATE ALDOLASE"/>
    <property type="match status" value="1"/>
</dbReference>
<evidence type="ECO:0000313" key="4">
    <source>
        <dbReference type="Proteomes" id="UP000248021"/>
    </source>
</evidence>
<reference evidence="3 4" key="1">
    <citation type="submission" date="2018-05" db="EMBL/GenBank/DDBJ databases">
        <title>Genomic Encyclopedia of Type Strains, Phase IV (KMG-IV): sequencing the most valuable type-strain genomes for metagenomic binning, comparative biology and taxonomic classification.</title>
        <authorList>
            <person name="Goeker M."/>
        </authorList>
    </citation>
    <scope>NUCLEOTIDE SEQUENCE [LARGE SCALE GENOMIC DNA]</scope>
    <source>
        <strain evidence="3 4">DSM 6462</strain>
    </source>
</reference>
<dbReference type="GO" id="GO:1902777">
    <property type="term" value="P:6-sulfoquinovose(1-) catabolic process"/>
    <property type="evidence" value="ECO:0007669"/>
    <property type="project" value="TreeGrafter"/>
</dbReference>
<dbReference type="NCBIfam" id="NF009498">
    <property type="entry name" value="PRK12858.1"/>
    <property type="match status" value="1"/>
</dbReference>
<gene>
    <name evidence="3" type="ORF">C7450_102482</name>
</gene>
<dbReference type="SUPFAM" id="SSF51569">
    <property type="entry name" value="Aldolase"/>
    <property type="match status" value="1"/>
</dbReference>
<dbReference type="SMART" id="SM01133">
    <property type="entry name" value="DeoC"/>
    <property type="match status" value="1"/>
</dbReference>
<organism evidence="3 4">
    <name type="scientific">Chelatococcus asaccharovorans</name>
    <dbReference type="NCBI Taxonomy" id="28210"/>
    <lineage>
        <taxon>Bacteria</taxon>
        <taxon>Pseudomonadati</taxon>
        <taxon>Pseudomonadota</taxon>
        <taxon>Alphaproteobacteria</taxon>
        <taxon>Hyphomicrobiales</taxon>
        <taxon>Chelatococcaceae</taxon>
        <taxon>Chelatococcus</taxon>
    </lineage>
</organism>
<keyword evidence="4" id="KW-1185">Reference proteome</keyword>
<dbReference type="Gene3D" id="3.20.20.70">
    <property type="entry name" value="Aldolase class I"/>
    <property type="match status" value="1"/>
</dbReference>
<evidence type="ECO:0000256" key="1">
    <source>
        <dbReference type="ARBA" id="ARBA00008679"/>
    </source>
</evidence>
<dbReference type="EMBL" id="QJJK01000002">
    <property type="protein sequence ID" value="PXW63564.1"/>
    <property type="molecule type" value="Genomic_DNA"/>
</dbReference>
<evidence type="ECO:0000256" key="2">
    <source>
        <dbReference type="ARBA" id="ARBA00023239"/>
    </source>
</evidence>
<dbReference type="InterPro" id="IPR002915">
    <property type="entry name" value="DeoC/FbaB/LacD_aldolase"/>
</dbReference>
<name>A0A2V3UF14_9HYPH</name>
<comment type="similarity">
    <text evidence="1">Belongs to the aldolase LacD family.</text>
</comment>
<dbReference type="InterPro" id="IPR050552">
    <property type="entry name" value="LacD_aldolase"/>
</dbReference>
<proteinExistence type="inferred from homology"/>
<comment type="caution">
    <text evidence="3">The sequence shown here is derived from an EMBL/GenBank/DDBJ whole genome shotgun (WGS) entry which is preliminary data.</text>
</comment>
<dbReference type="RefSeq" id="WP_170147113.1">
    <property type="nucleotide sequence ID" value="NZ_CAKNFM010000002.1"/>
</dbReference>
<dbReference type="AlphaFoldDB" id="A0A2V3UF14"/>
<dbReference type="PANTHER" id="PTHR39340:SF1">
    <property type="entry name" value="SULFOFRUCTOSEPHOSPHATE ALDOLASE"/>
    <property type="match status" value="1"/>
</dbReference>
<accession>A0A2V3UF14</accession>